<gene>
    <name evidence="1" type="ORF">JOQ06_028537</name>
</gene>
<proteinExistence type="predicted"/>
<reference evidence="1" key="1">
    <citation type="submission" date="2022-11" db="EMBL/GenBank/DDBJ databases">
        <title>Chromosome-level genome of Pogonophryne albipinna.</title>
        <authorList>
            <person name="Jo E."/>
        </authorList>
    </citation>
    <scope>NUCLEOTIDE SEQUENCE</scope>
    <source>
        <strain evidence="1">SGF0006</strain>
        <tissue evidence="1">Muscle</tissue>
    </source>
</reference>
<protein>
    <submittedName>
        <fullName evidence="1">Uncharacterized protein</fullName>
    </submittedName>
</protein>
<accession>A0AAD6FKS8</accession>
<evidence type="ECO:0000313" key="2">
    <source>
        <dbReference type="Proteomes" id="UP001219934"/>
    </source>
</evidence>
<sequence length="72" mass="7520">MSAVPVKVMLMGFNLRMGARASEQSNDLTLAGDGNVGINGIPRGGQELQVVSPAQFETGGKSQTAGLEEIMR</sequence>
<dbReference type="Proteomes" id="UP001219934">
    <property type="component" value="Unassembled WGS sequence"/>
</dbReference>
<comment type="caution">
    <text evidence="1">The sequence shown here is derived from an EMBL/GenBank/DDBJ whole genome shotgun (WGS) entry which is preliminary data.</text>
</comment>
<name>A0AAD6FKS8_9TELE</name>
<organism evidence="1 2">
    <name type="scientific">Pogonophryne albipinna</name>
    <dbReference type="NCBI Taxonomy" id="1090488"/>
    <lineage>
        <taxon>Eukaryota</taxon>
        <taxon>Metazoa</taxon>
        <taxon>Chordata</taxon>
        <taxon>Craniata</taxon>
        <taxon>Vertebrata</taxon>
        <taxon>Euteleostomi</taxon>
        <taxon>Actinopterygii</taxon>
        <taxon>Neopterygii</taxon>
        <taxon>Teleostei</taxon>
        <taxon>Neoteleostei</taxon>
        <taxon>Acanthomorphata</taxon>
        <taxon>Eupercaria</taxon>
        <taxon>Perciformes</taxon>
        <taxon>Notothenioidei</taxon>
        <taxon>Pogonophryne</taxon>
    </lineage>
</organism>
<keyword evidence="2" id="KW-1185">Reference proteome</keyword>
<evidence type="ECO:0000313" key="1">
    <source>
        <dbReference type="EMBL" id="KAJ4939075.1"/>
    </source>
</evidence>
<dbReference type="EMBL" id="JAPTMU010000008">
    <property type="protein sequence ID" value="KAJ4939075.1"/>
    <property type="molecule type" value="Genomic_DNA"/>
</dbReference>
<dbReference type="AlphaFoldDB" id="A0AAD6FKS8"/>